<dbReference type="GO" id="GO:0009451">
    <property type="term" value="P:RNA modification"/>
    <property type="evidence" value="ECO:0007669"/>
    <property type="project" value="InterPro"/>
</dbReference>
<dbReference type="InterPro" id="IPR003010">
    <property type="entry name" value="C-N_Hydrolase"/>
</dbReference>
<dbReference type="AlphaFoldDB" id="A0A2N9J1C7"/>
<dbReference type="PROSITE" id="PS50263">
    <property type="entry name" value="CN_HYDROLASE"/>
    <property type="match status" value="1"/>
</dbReference>
<feature type="repeat" description="PPR" evidence="3">
    <location>
        <begin position="645"/>
        <end position="679"/>
    </location>
</feature>
<comment type="similarity">
    <text evidence="2">Belongs to the PPR family. PCMP-E subfamily.</text>
</comment>
<protein>
    <recommendedName>
        <fullName evidence="4">CN hydrolase domain-containing protein</fullName>
    </recommendedName>
</protein>
<sequence>MASSASSSMEHTMLAASEHLQVPSNITKFKIGLCQLSVTSEKNQNLARARNLIKVTVECGAKLVVLPEMWNCPYSNEYFAKFAEDFDNEDGSPTFSMLSEAACSHGITIVGGSVPEWSNGRLYNTSCIFGPDGKLKAKHRKMHMFDIDIPGHITFKESDFFAAGDKPTIVDTDVGRIGVGICHDIRFPELAALYRAKGAHIICYPGAFNISTGELLWEVMQRARAADNQLFVATCSPSRDSSGSYAIWGHSTLVGPSSEIIATSGHEETVVVAEIDYSKIELQSTGVITHFLHVSKTVSQLKQTHTVLLKTLNPEPHDYHHHLLIQLLHFPGDNLSYARNLFDKIPHCENEFLWTSLIRSHVLHDHFRQSIYLYAKMHRRCVFPSGFTFSSVLNACARVPVIFEGKQVHARVVQSGFLGNKFVQTALLDMYAKCGFISDAWEVFDKMDGKDVVAWTAMICGYCKVSMMDEACRLFDKMGERNEVSWSTMVAGYANYGDMKAAKELYDSMPAKNSVTWVAMIAGYGKCGNVVEAQKVFEEIAVPDASSWAAMLVCYAQNGYAKEAIEMYKKMKEVNVKISAVAMVGAISACTQVGDIEMANTLAEHVEEGCCDRTLFVSNALIHMHSKCGRIDKARSEFNRMSDRDVISYSALITALSDHGKAHEALDLFTKMQKEGINPNQVTFIGVLNACSHAGLIEEGCKYFELMTEVFGIELLNEHRACMVDLFGRAGQVEKAYNFIVDKVGEADVTIWGALLAACKVHGNAELGEIAARHLFEMEPDNTGNYVLLANTYASMNKWDDAERLRQMMSEKELKKSPGWSWI</sequence>
<gene>
    <name evidence="5" type="ORF">FSB_LOCUS58115</name>
</gene>
<reference evidence="5" key="1">
    <citation type="submission" date="2018-02" db="EMBL/GenBank/DDBJ databases">
        <authorList>
            <person name="Cohen D.B."/>
            <person name="Kent A.D."/>
        </authorList>
    </citation>
    <scope>NUCLEOTIDE SEQUENCE</scope>
</reference>
<evidence type="ECO:0000256" key="1">
    <source>
        <dbReference type="ARBA" id="ARBA00022737"/>
    </source>
</evidence>
<dbReference type="PROSITE" id="PS51375">
    <property type="entry name" value="PPR"/>
    <property type="match status" value="4"/>
</dbReference>
<dbReference type="Pfam" id="PF13041">
    <property type="entry name" value="PPR_2"/>
    <property type="match status" value="2"/>
</dbReference>
<dbReference type="GO" id="GO:0016811">
    <property type="term" value="F:hydrolase activity, acting on carbon-nitrogen (but not peptide) bonds, in linear amides"/>
    <property type="evidence" value="ECO:0007669"/>
    <property type="project" value="InterPro"/>
</dbReference>
<feature type="repeat" description="PPR" evidence="3">
    <location>
        <begin position="544"/>
        <end position="578"/>
    </location>
</feature>
<dbReference type="Pfam" id="PF01535">
    <property type="entry name" value="PPR"/>
    <property type="match status" value="3"/>
</dbReference>
<dbReference type="PANTHER" id="PTHR47926">
    <property type="entry name" value="PENTATRICOPEPTIDE REPEAT-CONTAINING PROTEIN"/>
    <property type="match status" value="1"/>
</dbReference>
<dbReference type="Gene3D" id="3.60.110.10">
    <property type="entry name" value="Carbon-nitrogen hydrolase"/>
    <property type="match status" value="1"/>
</dbReference>
<dbReference type="FunFam" id="1.25.40.10:FF:001214">
    <property type="entry name" value="Pentatricopeptide repeat-containing protein At2g20540"/>
    <property type="match status" value="1"/>
</dbReference>
<dbReference type="CDD" id="cd07572">
    <property type="entry name" value="nit"/>
    <property type="match status" value="1"/>
</dbReference>
<dbReference type="GO" id="GO:0003723">
    <property type="term" value="F:RNA binding"/>
    <property type="evidence" value="ECO:0007669"/>
    <property type="project" value="InterPro"/>
</dbReference>
<dbReference type="InterPro" id="IPR011990">
    <property type="entry name" value="TPR-like_helical_dom_sf"/>
</dbReference>
<dbReference type="InterPro" id="IPR036526">
    <property type="entry name" value="C-N_Hydrolase_sf"/>
</dbReference>
<dbReference type="EMBL" id="OIVN01006306">
    <property type="protein sequence ID" value="SPD30233.1"/>
    <property type="molecule type" value="Genomic_DNA"/>
</dbReference>
<feature type="domain" description="CN hydrolase" evidence="4">
    <location>
        <begin position="29"/>
        <end position="277"/>
    </location>
</feature>
<feature type="repeat" description="PPR" evidence="3">
    <location>
        <begin position="451"/>
        <end position="485"/>
    </location>
</feature>
<dbReference type="NCBIfam" id="TIGR00756">
    <property type="entry name" value="PPR"/>
    <property type="match status" value="5"/>
</dbReference>
<dbReference type="InterPro" id="IPR046848">
    <property type="entry name" value="E_motif"/>
</dbReference>
<evidence type="ECO:0000259" key="4">
    <source>
        <dbReference type="PROSITE" id="PS50263"/>
    </source>
</evidence>
<feature type="repeat" description="PPR" evidence="3">
    <location>
        <begin position="513"/>
        <end position="543"/>
    </location>
</feature>
<accession>A0A2N9J1C7</accession>
<dbReference type="FunFam" id="1.25.40.10:FF:000090">
    <property type="entry name" value="Pentatricopeptide repeat-containing protein, chloroplastic"/>
    <property type="match status" value="1"/>
</dbReference>
<evidence type="ECO:0000256" key="3">
    <source>
        <dbReference type="PROSITE-ProRule" id="PRU00708"/>
    </source>
</evidence>
<dbReference type="Pfam" id="PF00795">
    <property type="entry name" value="CN_hydrolase"/>
    <property type="match status" value="1"/>
</dbReference>
<organism evidence="5">
    <name type="scientific">Fagus sylvatica</name>
    <name type="common">Beechnut</name>
    <dbReference type="NCBI Taxonomy" id="28930"/>
    <lineage>
        <taxon>Eukaryota</taxon>
        <taxon>Viridiplantae</taxon>
        <taxon>Streptophyta</taxon>
        <taxon>Embryophyta</taxon>
        <taxon>Tracheophyta</taxon>
        <taxon>Spermatophyta</taxon>
        <taxon>Magnoliopsida</taxon>
        <taxon>eudicotyledons</taxon>
        <taxon>Gunneridae</taxon>
        <taxon>Pentapetalae</taxon>
        <taxon>rosids</taxon>
        <taxon>fabids</taxon>
        <taxon>Fagales</taxon>
        <taxon>Fagaceae</taxon>
        <taxon>Fagus</taxon>
    </lineage>
</organism>
<dbReference type="Gene3D" id="1.25.40.10">
    <property type="entry name" value="Tetratricopeptide repeat domain"/>
    <property type="match status" value="3"/>
</dbReference>
<dbReference type="InterPro" id="IPR045254">
    <property type="entry name" value="Nit1/2_C-N_Hydrolase"/>
</dbReference>
<dbReference type="SUPFAM" id="SSF56317">
    <property type="entry name" value="Carbon-nitrogen hydrolase"/>
    <property type="match status" value="1"/>
</dbReference>
<evidence type="ECO:0000313" key="5">
    <source>
        <dbReference type="EMBL" id="SPD30233.1"/>
    </source>
</evidence>
<evidence type="ECO:0000256" key="2">
    <source>
        <dbReference type="ARBA" id="ARBA00061659"/>
    </source>
</evidence>
<dbReference type="SUPFAM" id="SSF48452">
    <property type="entry name" value="TPR-like"/>
    <property type="match status" value="1"/>
</dbReference>
<keyword evidence="1" id="KW-0677">Repeat</keyword>
<name>A0A2N9J1C7_FAGSY</name>
<dbReference type="InterPro" id="IPR002885">
    <property type="entry name" value="PPR_rpt"/>
</dbReference>
<dbReference type="PANTHER" id="PTHR47926:SF523">
    <property type="entry name" value="DYW DOMAIN-CONTAINING PROTEIN"/>
    <property type="match status" value="1"/>
</dbReference>
<proteinExistence type="inferred from homology"/>
<dbReference type="InterPro" id="IPR046960">
    <property type="entry name" value="PPR_At4g14850-like_plant"/>
</dbReference>
<dbReference type="Pfam" id="PF20431">
    <property type="entry name" value="E_motif"/>
    <property type="match status" value="1"/>
</dbReference>